<accession>A0A3D8P3I0</accession>
<evidence type="ECO:0008006" key="4">
    <source>
        <dbReference type="Google" id="ProtNLM"/>
    </source>
</evidence>
<name>A0A3D8P3I0_9THEO</name>
<dbReference type="AlphaFoldDB" id="A0A3D8P3I0"/>
<dbReference type="Proteomes" id="UP000256329">
    <property type="component" value="Unassembled WGS sequence"/>
</dbReference>
<keyword evidence="1" id="KW-1133">Transmembrane helix</keyword>
<dbReference type="OrthoDB" id="2112367at2"/>
<keyword evidence="1" id="KW-0812">Transmembrane</keyword>
<proteinExistence type="predicted"/>
<comment type="caution">
    <text evidence="2">The sequence shown here is derived from an EMBL/GenBank/DDBJ whole genome shotgun (WGS) entry which is preliminary data.</text>
</comment>
<gene>
    <name evidence="2" type="ORF">DXX99_09835</name>
</gene>
<evidence type="ECO:0000313" key="3">
    <source>
        <dbReference type="Proteomes" id="UP000256329"/>
    </source>
</evidence>
<evidence type="ECO:0000313" key="2">
    <source>
        <dbReference type="EMBL" id="RDV81182.1"/>
    </source>
</evidence>
<evidence type="ECO:0000256" key="1">
    <source>
        <dbReference type="SAM" id="Phobius"/>
    </source>
</evidence>
<keyword evidence="1" id="KW-0472">Membrane</keyword>
<feature type="transmembrane region" description="Helical" evidence="1">
    <location>
        <begin position="6"/>
        <end position="29"/>
    </location>
</feature>
<dbReference type="EMBL" id="QSLN01000023">
    <property type="protein sequence ID" value="RDV81182.1"/>
    <property type="molecule type" value="Genomic_DNA"/>
</dbReference>
<keyword evidence="3" id="KW-1185">Reference proteome</keyword>
<dbReference type="RefSeq" id="WP_115793313.1">
    <property type="nucleotide sequence ID" value="NZ_QSLN01000023.1"/>
</dbReference>
<sequence length="144" mass="16005">MLVEPILFSYMVAFLTMLCFALGVCFGVWKQAQAKFTWTVEALQFAAQAANVTGDIKEVRLNEGKARRYFEAVMRQTVKDYTLKEFTAVNTGDPVPGGRALAPGYRVAVDVPVAVIDTPLISQKVTIPMRCYSAVTKSYQIKKK</sequence>
<protein>
    <recommendedName>
        <fullName evidence="4">Pilus assembly protein</fullName>
    </recommendedName>
</protein>
<reference evidence="2 3" key="1">
    <citation type="submission" date="2018-08" db="EMBL/GenBank/DDBJ databases">
        <title>Form III RuBisCO-mediated autotrophy in Thermodesulfobium bacteria.</title>
        <authorList>
            <person name="Toshchakov S.V."/>
            <person name="Kublanov I.V."/>
            <person name="Frolov E."/>
            <person name="Bonch-Osmolovskaya E.A."/>
            <person name="Tourova T.P."/>
            <person name="Chernych N.A."/>
            <person name="Lebedinsky A.V."/>
        </authorList>
    </citation>
    <scope>NUCLEOTIDE SEQUENCE [LARGE SCALE GENOMIC DNA]</scope>
    <source>
        <strain evidence="2 3">SR</strain>
    </source>
</reference>
<organism evidence="2 3">
    <name type="scientific">Ammonifex thiophilus</name>
    <dbReference type="NCBI Taxonomy" id="444093"/>
    <lineage>
        <taxon>Bacteria</taxon>
        <taxon>Bacillati</taxon>
        <taxon>Bacillota</taxon>
        <taxon>Clostridia</taxon>
        <taxon>Thermoanaerobacterales</taxon>
        <taxon>Thermoanaerobacteraceae</taxon>
        <taxon>Ammonifex</taxon>
    </lineage>
</organism>